<evidence type="ECO:0000313" key="2">
    <source>
        <dbReference type="Proteomes" id="UP001524318"/>
    </source>
</evidence>
<reference evidence="1 2" key="1">
    <citation type="submission" date="2022-06" db="EMBL/GenBank/DDBJ databases">
        <title>Pseudarthrobacter sp. strain RMG13 Genome sequencing and assembly.</title>
        <authorList>
            <person name="Kim I."/>
        </authorList>
    </citation>
    <scope>NUCLEOTIDE SEQUENCE [LARGE SCALE GENOMIC DNA]</scope>
    <source>
        <strain evidence="1 2">RMG13</strain>
    </source>
</reference>
<gene>
    <name evidence="1" type="ORF">NFC73_11285</name>
</gene>
<organism evidence="1 2">
    <name type="scientific">Pseudarthrobacter humi</name>
    <dbReference type="NCBI Taxonomy" id="2952523"/>
    <lineage>
        <taxon>Bacteria</taxon>
        <taxon>Bacillati</taxon>
        <taxon>Actinomycetota</taxon>
        <taxon>Actinomycetes</taxon>
        <taxon>Micrococcales</taxon>
        <taxon>Micrococcaceae</taxon>
        <taxon>Pseudarthrobacter</taxon>
    </lineage>
</organism>
<keyword evidence="2" id="KW-1185">Reference proteome</keyword>
<name>A0ABT1LQR8_9MICC</name>
<dbReference type="Proteomes" id="UP001524318">
    <property type="component" value="Unassembled WGS sequence"/>
</dbReference>
<sequence length="62" mass="6679">MDITVSVMKSVGSGTPQLKVTALIESMQELYAQLKKTLETGDEQQKSAVALMCSTYSVLPAK</sequence>
<dbReference type="EMBL" id="JANCLV010000006">
    <property type="protein sequence ID" value="MCP9000306.1"/>
    <property type="molecule type" value="Genomic_DNA"/>
</dbReference>
<comment type="caution">
    <text evidence="1">The sequence shown here is derived from an EMBL/GenBank/DDBJ whole genome shotgun (WGS) entry which is preliminary data.</text>
</comment>
<protein>
    <submittedName>
        <fullName evidence="1">Uncharacterized protein</fullName>
    </submittedName>
</protein>
<accession>A0ABT1LQR8</accession>
<evidence type="ECO:0000313" key="1">
    <source>
        <dbReference type="EMBL" id="MCP9000306.1"/>
    </source>
</evidence>
<proteinExistence type="predicted"/>